<name>S4RJ29_PETMA</name>
<dbReference type="PIRSF" id="PIRSF037470">
    <property type="entry name" value="Rhomboid"/>
    <property type="match status" value="1"/>
</dbReference>
<dbReference type="GeneTree" id="ENSGT00940000159442"/>
<dbReference type="InterPro" id="IPR017213">
    <property type="entry name" value="Peptidase_S54_rhomboid_met"/>
</dbReference>
<evidence type="ECO:0000256" key="8">
    <source>
        <dbReference type="ARBA" id="ARBA00022825"/>
    </source>
</evidence>
<dbReference type="Ensembl" id="ENSPMAT00000005230.1">
    <property type="protein sequence ID" value="ENSPMAP00000005211.1"/>
    <property type="gene ID" value="ENSPMAG00000004743.1"/>
</dbReference>
<evidence type="ECO:0000256" key="14">
    <source>
        <dbReference type="PIRSR" id="PIRSR037470-50"/>
    </source>
</evidence>
<dbReference type="SUPFAM" id="SSF144091">
    <property type="entry name" value="Rhomboid-like"/>
    <property type="match status" value="1"/>
</dbReference>
<feature type="transmembrane region" description="Helical" evidence="16">
    <location>
        <begin position="204"/>
        <end position="226"/>
    </location>
</feature>
<dbReference type="FunFam" id="1.20.1540.10:FF:000007">
    <property type="entry name" value="Rhomboid like 2"/>
    <property type="match status" value="1"/>
</dbReference>
<evidence type="ECO:0000256" key="11">
    <source>
        <dbReference type="ARBA" id="ARBA00058540"/>
    </source>
</evidence>
<organism evidence="18">
    <name type="scientific">Petromyzon marinus</name>
    <name type="common">Sea lamprey</name>
    <dbReference type="NCBI Taxonomy" id="7757"/>
    <lineage>
        <taxon>Eukaryota</taxon>
        <taxon>Metazoa</taxon>
        <taxon>Chordata</taxon>
        <taxon>Craniata</taxon>
        <taxon>Vertebrata</taxon>
        <taxon>Cyclostomata</taxon>
        <taxon>Hyperoartia</taxon>
        <taxon>Petromyzontiformes</taxon>
        <taxon>Petromyzontidae</taxon>
        <taxon>Petromyzon</taxon>
    </lineage>
</organism>
<evidence type="ECO:0000256" key="5">
    <source>
        <dbReference type="ARBA" id="ARBA00022670"/>
    </source>
</evidence>
<evidence type="ECO:0000256" key="12">
    <source>
        <dbReference type="ARBA" id="ARBA00069178"/>
    </source>
</evidence>
<dbReference type="GO" id="GO:0016020">
    <property type="term" value="C:membrane"/>
    <property type="evidence" value="ECO:0007669"/>
    <property type="project" value="UniProtKB-SubCell"/>
</dbReference>
<dbReference type="AlphaFoldDB" id="S4RJ29"/>
<dbReference type="GO" id="GO:0004252">
    <property type="term" value="F:serine-type endopeptidase activity"/>
    <property type="evidence" value="ECO:0007669"/>
    <property type="project" value="UniProtKB-UniRule"/>
</dbReference>
<protein>
    <recommendedName>
        <fullName evidence="12 13">Rhomboid-related protein 2</fullName>
        <ecNumber evidence="4 13">3.4.21.105</ecNumber>
    </recommendedName>
</protein>
<evidence type="ECO:0000256" key="6">
    <source>
        <dbReference type="ARBA" id="ARBA00022692"/>
    </source>
</evidence>
<evidence type="ECO:0000259" key="17">
    <source>
        <dbReference type="Pfam" id="PF01694"/>
    </source>
</evidence>
<proteinExistence type="inferred from homology"/>
<sequence length="296" mass="32467">AGMEPVPDADPEADPEADAEDVSPGKGASTCCPRCHVVHKSLSRWVLPPDIREKYLERANCLPPPIFIMLISLLELGVFIYYAVWKPQKQWITLDSGISNSPFIYRPDRRQEAWRFVSYMLVHAGVQHIINNLIVQLILGLPLELVHKGHRVGLVYLAGVVAGSLASSVFDPCVQLVGASGGGYALIGGYFMNVVVNFKEMKPLFGVFRLLFIGSIVLSDVGVAIYRRFIAKEIAQQVSFVAHIAGGLAGVSMGYVVFTSYDQSLVKDPRFWVCLLGFAICTLVAVAFNIWLSPAV</sequence>
<dbReference type="InterPro" id="IPR022764">
    <property type="entry name" value="Peptidase_S54_rhomboid_dom"/>
</dbReference>
<evidence type="ECO:0000313" key="18">
    <source>
        <dbReference type="Ensembl" id="ENSPMAP00000005211.1"/>
    </source>
</evidence>
<reference evidence="18" key="2">
    <citation type="submission" date="2025-09" db="UniProtKB">
        <authorList>
            <consortium name="Ensembl"/>
        </authorList>
    </citation>
    <scope>IDENTIFICATION</scope>
</reference>
<evidence type="ECO:0000256" key="1">
    <source>
        <dbReference type="ARBA" id="ARBA00000156"/>
    </source>
</evidence>
<feature type="transmembrane region" description="Helical" evidence="16">
    <location>
        <begin position="270"/>
        <end position="292"/>
    </location>
</feature>
<keyword evidence="10 16" id="KW-0472">Membrane</keyword>
<evidence type="ECO:0000256" key="4">
    <source>
        <dbReference type="ARBA" id="ARBA00013039"/>
    </source>
</evidence>
<feature type="transmembrane region" description="Helical" evidence="16">
    <location>
        <begin position="116"/>
        <end position="139"/>
    </location>
</feature>
<keyword evidence="7 13" id="KW-0378">Hydrolase</keyword>
<evidence type="ECO:0000256" key="3">
    <source>
        <dbReference type="ARBA" id="ARBA00009045"/>
    </source>
</evidence>
<dbReference type="PANTHER" id="PTHR45840:SF6">
    <property type="entry name" value="RHOMBOID-RELATED PROTEIN 2"/>
    <property type="match status" value="1"/>
</dbReference>
<feature type="active site" evidence="14">
    <location>
        <position position="243"/>
    </location>
</feature>
<comment type="subcellular location">
    <subcellularLocation>
        <location evidence="2">Membrane</location>
        <topology evidence="2">Multi-pass membrane protein</topology>
    </subcellularLocation>
</comment>
<dbReference type="InterPro" id="IPR051739">
    <property type="entry name" value="Rhomboid_IM_Serine_Proteases"/>
</dbReference>
<keyword evidence="8 13" id="KW-0720">Serine protease</keyword>
<feature type="compositionally biased region" description="Acidic residues" evidence="15">
    <location>
        <begin position="7"/>
        <end position="21"/>
    </location>
</feature>
<comment type="function">
    <text evidence="11">Involved in regulated intramembrane proteolysis and the subsequent release of functional polypeptides from their membrane anchors. Known substrate: EFNB3.</text>
</comment>
<dbReference type="EC" id="3.4.21.105" evidence="4 13"/>
<dbReference type="STRING" id="7757.ENSPMAP00000005211"/>
<dbReference type="HOGENOM" id="CLU_048023_0_0_1"/>
<feature type="transmembrane region" description="Helical" evidence="16">
    <location>
        <begin position="177"/>
        <end position="198"/>
    </location>
</feature>
<feature type="transmembrane region" description="Helical" evidence="16">
    <location>
        <begin position="151"/>
        <end position="170"/>
    </location>
</feature>
<dbReference type="Gene3D" id="1.20.1540.10">
    <property type="entry name" value="Rhomboid-like"/>
    <property type="match status" value="1"/>
</dbReference>
<feature type="domain" description="Peptidase S54 rhomboid" evidence="17">
    <location>
        <begin position="111"/>
        <end position="258"/>
    </location>
</feature>
<keyword evidence="9 16" id="KW-1133">Transmembrane helix</keyword>
<reference evidence="18" key="1">
    <citation type="submission" date="2025-08" db="UniProtKB">
        <authorList>
            <consortium name="Ensembl"/>
        </authorList>
    </citation>
    <scope>IDENTIFICATION</scope>
</reference>
<dbReference type="OMA" id="VCCDQLM"/>
<dbReference type="PANTHER" id="PTHR45840">
    <property type="entry name" value="RHOMBOID-RELATED PROTEIN"/>
    <property type="match status" value="1"/>
</dbReference>
<evidence type="ECO:0000256" key="10">
    <source>
        <dbReference type="ARBA" id="ARBA00023136"/>
    </source>
</evidence>
<accession>S4RJ29</accession>
<keyword evidence="5 13" id="KW-0645">Protease</keyword>
<keyword evidence="6 16" id="KW-0812">Transmembrane</keyword>
<feature type="transmembrane region" description="Helical" evidence="16">
    <location>
        <begin position="238"/>
        <end position="258"/>
    </location>
</feature>
<feature type="transmembrane region" description="Helical" evidence="16">
    <location>
        <begin position="66"/>
        <end position="84"/>
    </location>
</feature>
<evidence type="ECO:0000256" key="7">
    <source>
        <dbReference type="ARBA" id="ARBA00022801"/>
    </source>
</evidence>
<evidence type="ECO:0000256" key="16">
    <source>
        <dbReference type="SAM" id="Phobius"/>
    </source>
</evidence>
<feature type="region of interest" description="Disordered" evidence="15">
    <location>
        <begin position="1"/>
        <end position="28"/>
    </location>
</feature>
<evidence type="ECO:0000256" key="9">
    <source>
        <dbReference type="ARBA" id="ARBA00022989"/>
    </source>
</evidence>
<comment type="catalytic activity">
    <reaction evidence="1 13">
        <text>Cleaves type-1 transmembrane domains using a catalytic dyad composed of serine and histidine that are contributed by different transmembrane domains.</text>
        <dbReference type="EC" id="3.4.21.105"/>
    </reaction>
</comment>
<dbReference type="Pfam" id="PF01694">
    <property type="entry name" value="Rhomboid"/>
    <property type="match status" value="1"/>
</dbReference>
<evidence type="ECO:0000256" key="2">
    <source>
        <dbReference type="ARBA" id="ARBA00004141"/>
    </source>
</evidence>
<feature type="active site" description="Nucleophile" evidence="14">
    <location>
        <position position="180"/>
    </location>
</feature>
<comment type="similarity">
    <text evidence="3 13">Belongs to the peptidase S54 family.</text>
</comment>
<evidence type="ECO:0000256" key="13">
    <source>
        <dbReference type="PIRNR" id="PIRNR037470"/>
    </source>
</evidence>
<dbReference type="InterPro" id="IPR035952">
    <property type="entry name" value="Rhomboid-like_sf"/>
</dbReference>
<evidence type="ECO:0000256" key="15">
    <source>
        <dbReference type="SAM" id="MobiDB-lite"/>
    </source>
</evidence>
<dbReference type="GO" id="GO:0006508">
    <property type="term" value="P:proteolysis"/>
    <property type="evidence" value="ECO:0007669"/>
    <property type="project" value="UniProtKB-KW"/>
</dbReference>